<feature type="transmembrane region" description="Helical" evidence="8">
    <location>
        <begin position="174"/>
        <end position="192"/>
    </location>
</feature>
<dbReference type="EMBL" id="CP026095">
    <property type="protein sequence ID" value="AZV43273.1"/>
    <property type="molecule type" value="Genomic_DNA"/>
</dbReference>
<evidence type="ECO:0000256" key="8">
    <source>
        <dbReference type="SAM" id="Phobius"/>
    </source>
</evidence>
<evidence type="ECO:0000313" key="9">
    <source>
        <dbReference type="EMBL" id="AZV43273.1"/>
    </source>
</evidence>
<protein>
    <submittedName>
        <fullName evidence="9">Membrane protein</fullName>
    </submittedName>
</protein>
<keyword evidence="7 8" id="KW-0472">Membrane</keyword>
<evidence type="ECO:0000256" key="2">
    <source>
        <dbReference type="ARBA" id="ARBA00010145"/>
    </source>
</evidence>
<keyword evidence="5 8" id="KW-0812">Transmembrane</keyword>
<keyword evidence="3" id="KW-0813">Transport</keyword>
<evidence type="ECO:0000256" key="3">
    <source>
        <dbReference type="ARBA" id="ARBA00022448"/>
    </source>
</evidence>
<comment type="subcellular location">
    <subcellularLocation>
        <location evidence="1">Cell membrane</location>
        <topology evidence="1">Multi-pass membrane protein</topology>
    </subcellularLocation>
</comment>
<feature type="transmembrane region" description="Helical" evidence="8">
    <location>
        <begin position="198"/>
        <end position="221"/>
    </location>
</feature>
<feature type="transmembrane region" description="Helical" evidence="8">
    <location>
        <begin position="15"/>
        <end position="31"/>
    </location>
</feature>
<dbReference type="Proteomes" id="UP000283095">
    <property type="component" value="Chromosome"/>
</dbReference>
<dbReference type="InterPro" id="IPR038770">
    <property type="entry name" value="Na+/solute_symporter_sf"/>
</dbReference>
<dbReference type="PANTHER" id="PTHR36838:SF1">
    <property type="entry name" value="SLR1864 PROTEIN"/>
    <property type="match status" value="1"/>
</dbReference>
<dbReference type="InterPro" id="IPR004776">
    <property type="entry name" value="Mem_transp_PIN-like"/>
</dbReference>
<dbReference type="KEGG" id="pasa:BAOM_2664"/>
<feature type="transmembrane region" description="Helical" evidence="8">
    <location>
        <begin position="43"/>
        <end position="63"/>
    </location>
</feature>
<evidence type="ECO:0000313" key="10">
    <source>
        <dbReference type="Proteomes" id="UP000283095"/>
    </source>
</evidence>
<dbReference type="AlphaFoldDB" id="A0A3T0KSL7"/>
<evidence type="ECO:0000256" key="5">
    <source>
        <dbReference type="ARBA" id="ARBA00022692"/>
    </source>
</evidence>
<feature type="transmembrane region" description="Helical" evidence="8">
    <location>
        <begin position="69"/>
        <end position="92"/>
    </location>
</feature>
<evidence type="ECO:0000256" key="1">
    <source>
        <dbReference type="ARBA" id="ARBA00004651"/>
    </source>
</evidence>
<evidence type="ECO:0000256" key="6">
    <source>
        <dbReference type="ARBA" id="ARBA00022989"/>
    </source>
</evidence>
<dbReference type="Pfam" id="PF03547">
    <property type="entry name" value="Mem_trans"/>
    <property type="match status" value="1"/>
</dbReference>
<feature type="transmembrane region" description="Helical" evidence="8">
    <location>
        <begin position="292"/>
        <end position="311"/>
    </location>
</feature>
<dbReference type="Gene3D" id="1.20.1530.20">
    <property type="match status" value="1"/>
</dbReference>
<feature type="transmembrane region" description="Helical" evidence="8">
    <location>
        <begin position="233"/>
        <end position="255"/>
    </location>
</feature>
<keyword evidence="4" id="KW-1003">Cell membrane</keyword>
<proteinExistence type="inferred from homology"/>
<dbReference type="GO" id="GO:0055085">
    <property type="term" value="P:transmembrane transport"/>
    <property type="evidence" value="ECO:0007669"/>
    <property type="project" value="InterPro"/>
</dbReference>
<evidence type="ECO:0000256" key="7">
    <source>
        <dbReference type="ARBA" id="ARBA00023136"/>
    </source>
</evidence>
<name>A0A3T0KSL7_9BACI</name>
<sequence length="312" mass="34676">MDINILVVKVRKLEFLGVLLPIFSIFVLGFIGQKKFHLEPKAISTVSVYLMSPFLVFRTFYTTEFNTDYLFLIFFTFILCISLVLIVYIVSFIRSYSRTETCSLILASAFMNNGNYGTPVIFLLFGAVGLDYAIVLMVGQQLVMCTIGIYYAAKGSPEGNGIQSALRAVRRMPIVYGAMAGWLFHFFHIPLSKPIMEAISLVADAAIPTVMLVLGMQLATISLRKMKVRRISLALFLKLAISPTIAFLLTLILPVDEVVKQIMIIVAAMPSAANTTMYALQFETEPEFVSSVTFISTVLSLVTLPIVFLILL</sequence>
<dbReference type="GO" id="GO:0005886">
    <property type="term" value="C:plasma membrane"/>
    <property type="evidence" value="ECO:0007669"/>
    <property type="project" value="UniProtKB-SubCell"/>
</dbReference>
<accession>A0A3T0KSL7</accession>
<dbReference type="PANTHER" id="PTHR36838">
    <property type="entry name" value="AUXIN EFFLUX CARRIER FAMILY PROTEIN"/>
    <property type="match status" value="1"/>
</dbReference>
<keyword evidence="6 8" id="KW-1133">Transmembrane helix</keyword>
<comment type="similarity">
    <text evidence="2">Belongs to the auxin efflux carrier (TC 2.A.69) family.</text>
</comment>
<organism evidence="9 10">
    <name type="scientific">Peribacillus asahii</name>
    <dbReference type="NCBI Taxonomy" id="228899"/>
    <lineage>
        <taxon>Bacteria</taxon>
        <taxon>Bacillati</taxon>
        <taxon>Bacillota</taxon>
        <taxon>Bacilli</taxon>
        <taxon>Bacillales</taxon>
        <taxon>Bacillaceae</taxon>
        <taxon>Peribacillus</taxon>
    </lineage>
</organism>
<evidence type="ECO:0000256" key="4">
    <source>
        <dbReference type="ARBA" id="ARBA00022475"/>
    </source>
</evidence>
<gene>
    <name evidence="9" type="ORF">BAOM_2664</name>
</gene>
<reference evidence="9 10" key="1">
    <citation type="submission" date="2018-01" db="EMBL/GenBank/DDBJ databases">
        <title>Bacillus asahii Genome sequencing and assembly.</title>
        <authorList>
            <person name="Jiang H."/>
            <person name="Feng Y."/>
            <person name="Zhao F."/>
            <person name="Lin X."/>
        </authorList>
    </citation>
    <scope>NUCLEOTIDE SEQUENCE [LARGE SCALE GENOMIC DNA]</scope>
    <source>
        <strain evidence="9 10">OM18</strain>
    </source>
</reference>